<keyword evidence="3" id="KW-1185">Reference proteome</keyword>
<evidence type="ECO:0000256" key="1">
    <source>
        <dbReference type="SAM" id="MobiDB-lite"/>
    </source>
</evidence>
<proteinExistence type="predicted"/>
<protein>
    <submittedName>
        <fullName evidence="2">Uncharacterized protein</fullName>
    </submittedName>
</protein>
<dbReference type="Proteomes" id="UP001642360">
    <property type="component" value="Unassembled WGS sequence"/>
</dbReference>
<comment type="caution">
    <text evidence="2">The sequence shown here is derived from an EMBL/GenBank/DDBJ whole genome shotgun (WGS) entry which is preliminary data.</text>
</comment>
<sequence length="68" mass="7067">MSVHESSLPPSDGSFVAVQSPGPEPETSESSQEADHPSPVSVLEVHFTDDVSPGSECFERVGAGLQGK</sequence>
<dbReference type="PANTHER" id="PTHR46836">
    <property type="entry name" value="AFADIN"/>
    <property type="match status" value="1"/>
</dbReference>
<organism evidence="2 3">
    <name type="scientific">Ilex paraguariensis</name>
    <name type="common">yerba mate</name>
    <dbReference type="NCBI Taxonomy" id="185542"/>
    <lineage>
        <taxon>Eukaryota</taxon>
        <taxon>Viridiplantae</taxon>
        <taxon>Streptophyta</taxon>
        <taxon>Embryophyta</taxon>
        <taxon>Tracheophyta</taxon>
        <taxon>Spermatophyta</taxon>
        <taxon>Magnoliopsida</taxon>
        <taxon>eudicotyledons</taxon>
        <taxon>Gunneridae</taxon>
        <taxon>Pentapetalae</taxon>
        <taxon>asterids</taxon>
        <taxon>campanulids</taxon>
        <taxon>Aquifoliales</taxon>
        <taxon>Aquifoliaceae</taxon>
        <taxon>Ilex</taxon>
    </lineage>
</organism>
<dbReference type="PANTHER" id="PTHR46836:SF8">
    <property type="entry name" value="AFADIN"/>
    <property type="match status" value="1"/>
</dbReference>
<gene>
    <name evidence="2" type="ORF">ILEXP_LOCUS15110</name>
</gene>
<dbReference type="AlphaFoldDB" id="A0ABC8RQG6"/>
<evidence type="ECO:0000313" key="2">
    <source>
        <dbReference type="EMBL" id="CAK9147226.1"/>
    </source>
</evidence>
<name>A0ABC8RQG6_9AQUA</name>
<reference evidence="2 3" key="1">
    <citation type="submission" date="2024-02" db="EMBL/GenBank/DDBJ databases">
        <authorList>
            <person name="Vignale AGUSTIN F."/>
            <person name="Sosa J E."/>
            <person name="Modenutti C."/>
        </authorList>
    </citation>
    <scope>NUCLEOTIDE SEQUENCE [LARGE SCALE GENOMIC DNA]</scope>
</reference>
<dbReference type="EMBL" id="CAUOFW020001658">
    <property type="protein sequence ID" value="CAK9147226.1"/>
    <property type="molecule type" value="Genomic_DNA"/>
</dbReference>
<evidence type="ECO:0000313" key="3">
    <source>
        <dbReference type="Proteomes" id="UP001642360"/>
    </source>
</evidence>
<feature type="region of interest" description="Disordered" evidence="1">
    <location>
        <begin position="1"/>
        <end position="43"/>
    </location>
</feature>
<accession>A0ABC8RQG6</accession>